<gene>
    <name evidence="3" type="primary">atzF</name>
    <name evidence="3" type="ORF">ACFOEX_00825</name>
</gene>
<protein>
    <submittedName>
        <fullName evidence="3">Allophanate hydrolase</fullName>
        <ecNumber evidence="3">3.5.1.54</ecNumber>
    </submittedName>
</protein>
<dbReference type="PANTHER" id="PTHR11895:SF169">
    <property type="entry name" value="GLUTAMYL-TRNA(GLN) AMIDOTRANSFERASE"/>
    <property type="match status" value="1"/>
</dbReference>
<proteinExistence type="predicted"/>
<dbReference type="InterPro" id="IPR014085">
    <property type="entry name" value="Allophanate_hydrolase"/>
</dbReference>
<dbReference type="InterPro" id="IPR053844">
    <property type="entry name" value="AH_C"/>
</dbReference>
<dbReference type="Gene3D" id="3.90.1300.10">
    <property type="entry name" value="Amidase signature (AS) domain"/>
    <property type="match status" value="1"/>
</dbReference>
<feature type="domain" description="Amidase" evidence="1">
    <location>
        <begin position="32"/>
        <end position="442"/>
    </location>
</feature>
<dbReference type="NCBIfam" id="NF006043">
    <property type="entry name" value="PRK08186.1"/>
    <property type="match status" value="1"/>
</dbReference>
<feature type="domain" description="Allophanate hydrolase C-terminal" evidence="2">
    <location>
        <begin position="491"/>
        <end position="610"/>
    </location>
</feature>
<evidence type="ECO:0000313" key="4">
    <source>
        <dbReference type="Proteomes" id="UP001595536"/>
    </source>
</evidence>
<dbReference type="PANTHER" id="PTHR11895">
    <property type="entry name" value="TRANSAMIDASE"/>
    <property type="match status" value="1"/>
</dbReference>
<dbReference type="NCBIfam" id="TIGR02713">
    <property type="entry name" value="allophanate_hyd"/>
    <property type="match status" value="1"/>
</dbReference>
<keyword evidence="3" id="KW-0378">Hydrolase</keyword>
<accession>A0ABV7LBT6</accession>
<dbReference type="InterPro" id="IPR023631">
    <property type="entry name" value="Amidase_dom"/>
</dbReference>
<dbReference type="InterPro" id="IPR036928">
    <property type="entry name" value="AS_sf"/>
</dbReference>
<organism evidence="3 4">
    <name type="scientific">Camelimonas abortus</name>
    <dbReference type="NCBI Taxonomy" id="1017184"/>
    <lineage>
        <taxon>Bacteria</taxon>
        <taxon>Pseudomonadati</taxon>
        <taxon>Pseudomonadota</taxon>
        <taxon>Alphaproteobacteria</taxon>
        <taxon>Hyphomicrobiales</taxon>
        <taxon>Chelatococcaceae</taxon>
        <taxon>Camelimonas</taxon>
    </lineage>
</organism>
<dbReference type="Proteomes" id="UP001595536">
    <property type="component" value="Unassembled WGS sequence"/>
</dbReference>
<dbReference type="GO" id="GO:0004039">
    <property type="term" value="F:allophanate hydrolase activity"/>
    <property type="evidence" value="ECO:0007669"/>
    <property type="project" value="UniProtKB-EC"/>
</dbReference>
<dbReference type="RefSeq" id="WP_376832031.1">
    <property type="nucleotide sequence ID" value="NZ_JBHLWR010000006.1"/>
</dbReference>
<dbReference type="InterPro" id="IPR000120">
    <property type="entry name" value="Amidase"/>
</dbReference>
<sequence length="616" mass="61891">MPAAFPKPPFADIPSRVAAYRAGRDAAADLKETCAAVAAAADSHAFISVTPVETALEMLAAAAARAAAGEELPLFGVPFAVKDNIDVAGLPTTAACPAFAYTPARSAAAVERLVAAGAIPVGKTNLDQFATGLNGTRSPYGAPASVFDPARVSGGSSSGSAVAVGAGLVPFALGTDTAGSGRVPAAFNNVVGLKPTRGLISTAGVVPACRSLDCVSVFAGSTADALLATRVAAGFDANDPWSREAPAGALAAPQPGPFRFGVIDAATLAECAPGYRQAYEACVARLAALGGAPVAVDWSPLREAATLLYGGPWVAERLAAIRDFMAGAADEVHPVVRAVIAGGEAYSAVDAFEGQYRLQALARAAQTIWRAVDLVLLPTAPGHPSIAEVLADPVGANARLGLFTNFVNLMDLAALAVPAGIGADGLPAGVTLVGPAFSDGRLAAIGDLLHRAAPEARIGATPARLAEAVTVAELGDAALTGAGAAADGIILAVVGAHLRGQPLNWQLTQRNAEFLGAARTGAGYSLYALPGTAPAKPGLIRDGGPGGVELELWRLGPAEFGTFVAEIPAPLGVGSVELDDGRVVKGFLCEAWALKGARNITAFGGWRAYRAVADAA</sequence>
<comment type="caution">
    <text evidence="3">The sequence shown here is derived from an EMBL/GenBank/DDBJ whole genome shotgun (WGS) entry which is preliminary data.</text>
</comment>
<reference evidence="4" key="1">
    <citation type="journal article" date="2019" name="Int. J. Syst. Evol. Microbiol.">
        <title>The Global Catalogue of Microorganisms (GCM) 10K type strain sequencing project: providing services to taxonomists for standard genome sequencing and annotation.</title>
        <authorList>
            <consortium name="The Broad Institute Genomics Platform"/>
            <consortium name="The Broad Institute Genome Sequencing Center for Infectious Disease"/>
            <person name="Wu L."/>
            <person name="Ma J."/>
        </authorList>
    </citation>
    <scope>NUCLEOTIDE SEQUENCE [LARGE SCALE GENOMIC DNA]</scope>
    <source>
        <strain evidence="4">CCM 7941</strain>
    </source>
</reference>
<dbReference type="EMBL" id="JBHRUV010000004">
    <property type="protein sequence ID" value="MFC3264903.1"/>
    <property type="molecule type" value="Genomic_DNA"/>
</dbReference>
<dbReference type="Pfam" id="PF01425">
    <property type="entry name" value="Amidase"/>
    <property type="match status" value="1"/>
</dbReference>
<evidence type="ECO:0000313" key="3">
    <source>
        <dbReference type="EMBL" id="MFC3264903.1"/>
    </source>
</evidence>
<dbReference type="SUPFAM" id="SSF75304">
    <property type="entry name" value="Amidase signature (AS) enzymes"/>
    <property type="match status" value="1"/>
</dbReference>
<keyword evidence="4" id="KW-1185">Reference proteome</keyword>
<dbReference type="EC" id="3.5.1.54" evidence="3"/>
<dbReference type="Gene3D" id="3.10.490.10">
    <property type="entry name" value="Gamma-glutamyl cyclotransferase-like"/>
    <property type="match status" value="1"/>
</dbReference>
<name>A0ABV7LBT6_9HYPH</name>
<evidence type="ECO:0000259" key="2">
    <source>
        <dbReference type="Pfam" id="PF21986"/>
    </source>
</evidence>
<evidence type="ECO:0000259" key="1">
    <source>
        <dbReference type="Pfam" id="PF01425"/>
    </source>
</evidence>
<dbReference type="Pfam" id="PF21986">
    <property type="entry name" value="AH_C"/>
    <property type="match status" value="1"/>
</dbReference>
<dbReference type="Gene3D" id="1.20.58.1700">
    <property type="match status" value="1"/>
</dbReference>